<evidence type="ECO:0000313" key="3">
    <source>
        <dbReference type="Proteomes" id="UP000244978"/>
    </source>
</evidence>
<dbReference type="Proteomes" id="UP000244978">
    <property type="component" value="Unassembled WGS sequence"/>
</dbReference>
<dbReference type="InterPro" id="IPR013783">
    <property type="entry name" value="Ig-like_fold"/>
</dbReference>
<sequence length="265" mass="28014">MLKILALAALLALAGADPSPPPPPATAEETRRGWQTTLDDGAVRITGQKELIPALPGDDQRASLPSVRIAPVSTPVDLGPRDLCSARVWVDGRCWDLTEPRDPAAPVTIEDFISFAPAPARAASEPGAFAVRNLHTNFVTGAGVHIRSGELLGQPASAEFRPVAYQWLYGDGTSRMTTSAGASWHQLGLREFDPTATSHVYSQKGTVTVTLVTHYAVRASYADGIWWSVPGTLAIASPPLSLEVLSINTVLVDRDCGESPSGPGC</sequence>
<organism evidence="2 3">
    <name type="scientific">Homoserinimonas hongtaonis</name>
    <dbReference type="NCBI Taxonomy" id="2079791"/>
    <lineage>
        <taxon>Bacteria</taxon>
        <taxon>Bacillati</taxon>
        <taxon>Actinomycetota</taxon>
        <taxon>Actinomycetes</taxon>
        <taxon>Micrococcales</taxon>
        <taxon>Microbacteriaceae</taxon>
        <taxon>Homoserinimonas</taxon>
    </lineage>
</organism>
<dbReference type="AlphaFoldDB" id="A0A2U1SZW1"/>
<accession>A0A2U1SZW1</accession>
<protein>
    <recommendedName>
        <fullName evidence="1">PKD domain-containing protein</fullName>
    </recommendedName>
</protein>
<comment type="caution">
    <text evidence="2">The sequence shown here is derived from an EMBL/GenBank/DDBJ whole genome shotgun (WGS) entry which is preliminary data.</text>
</comment>
<keyword evidence="3" id="KW-1185">Reference proteome</keyword>
<evidence type="ECO:0000259" key="1">
    <source>
        <dbReference type="PROSITE" id="PS50093"/>
    </source>
</evidence>
<dbReference type="PROSITE" id="PS50093">
    <property type="entry name" value="PKD"/>
    <property type="match status" value="1"/>
</dbReference>
<feature type="domain" description="PKD" evidence="1">
    <location>
        <begin position="162"/>
        <end position="211"/>
    </location>
</feature>
<dbReference type="RefSeq" id="WP_108997144.1">
    <property type="nucleotide sequence ID" value="NZ_QEEX01000001.1"/>
</dbReference>
<gene>
    <name evidence="2" type="ORF">DF220_04265</name>
</gene>
<name>A0A2U1SZW1_9MICO</name>
<dbReference type="GO" id="GO:0005975">
    <property type="term" value="P:carbohydrate metabolic process"/>
    <property type="evidence" value="ECO:0007669"/>
    <property type="project" value="UniProtKB-ARBA"/>
</dbReference>
<dbReference type="InterPro" id="IPR000601">
    <property type="entry name" value="PKD_dom"/>
</dbReference>
<dbReference type="EMBL" id="QEEX01000001">
    <property type="protein sequence ID" value="PWB97138.1"/>
    <property type="molecule type" value="Genomic_DNA"/>
</dbReference>
<evidence type="ECO:0000313" key="2">
    <source>
        <dbReference type="EMBL" id="PWB97138.1"/>
    </source>
</evidence>
<proteinExistence type="predicted"/>
<reference evidence="3" key="1">
    <citation type="submission" date="2018-04" db="EMBL/GenBank/DDBJ databases">
        <authorList>
            <person name="Liu S."/>
            <person name="Wang Z."/>
            <person name="Li J."/>
        </authorList>
    </citation>
    <scope>NUCLEOTIDE SEQUENCE [LARGE SCALE GENOMIC DNA]</scope>
    <source>
        <strain evidence="3">S1194</strain>
    </source>
</reference>
<dbReference type="Gene3D" id="2.60.40.10">
    <property type="entry name" value="Immunoglobulins"/>
    <property type="match status" value="1"/>
</dbReference>